<dbReference type="EMBL" id="UINC01071288">
    <property type="protein sequence ID" value="SVC06070.1"/>
    <property type="molecule type" value="Genomic_DNA"/>
</dbReference>
<name>A0A382J209_9ZZZZ</name>
<protein>
    <submittedName>
        <fullName evidence="1">Uncharacterized protein</fullName>
    </submittedName>
</protein>
<organism evidence="1">
    <name type="scientific">marine metagenome</name>
    <dbReference type="NCBI Taxonomy" id="408172"/>
    <lineage>
        <taxon>unclassified sequences</taxon>
        <taxon>metagenomes</taxon>
        <taxon>ecological metagenomes</taxon>
    </lineage>
</organism>
<reference evidence="1" key="1">
    <citation type="submission" date="2018-05" db="EMBL/GenBank/DDBJ databases">
        <authorList>
            <person name="Lanie J.A."/>
            <person name="Ng W.-L."/>
            <person name="Kazmierczak K.M."/>
            <person name="Andrzejewski T.M."/>
            <person name="Davidsen T.M."/>
            <person name="Wayne K.J."/>
            <person name="Tettelin H."/>
            <person name="Glass J.I."/>
            <person name="Rusch D."/>
            <person name="Podicherti R."/>
            <person name="Tsui H.-C.T."/>
            <person name="Winkler M.E."/>
        </authorList>
    </citation>
    <scope>NUCLEOTIDE SEQUENCE</scope>
</reference>
<evidence type="ECO:0000313" key="1">
    <source>
        <dbReference type="EMBL" id="SVC06070.1"/>
    </source>
</evidence>
<dbReference type="AlphaFoldDB" id="A0A382J209"/>
<accession>A0A382J209</accession>
<sequence length="177" mass="19407">MLLMCNSLNPFVKLIPKPCKNFQGFIKIKMKQLVGIVAVFALGVINLQAAKVPMSQKELEKESNLIVSGKVISVTAKVQKSTVERALGLHRDRVYTIKLKVASVSKGTGVKVGQEILIGAWQPSTRIPPVPGLQGHEPIPEKGDTVKMYLLKNKKAKAYEPLLPNGIEITKKAKKTK</sequence>
<gene>
    <name evidence="1" type="ORF">METZ01_LOCUS258924</name>
</gene>
<proteinExistence type="predicted"/>